<dbReference type="EMBL" id="AAMOTX010000053">
    <property type="protein sequence ID" value="EDJ5823023.1"/>
    <property type="molecule type" value="Genomic_DNA"/>
</dbReference>
<feature type="non-terminal residue" evidence="2">
    <location>
        <position position="1"/>
    </location>
</feature>
<protein>
    <submittedName>
        <fullName evidence="2">Serine/threonine-protein phosphatase</fullName>
    </submittedName>
</protein>
<sequence length="114" mass="12765">DSETSFEKVIKNATNSLDVVRRTLALATWCGGTDNSSIIAFSSNPVFTTENKNFRHNHSNIIIGDTKYSFLNEKTNIKKTSLSYKNKKKPPTKSKKDDNNSKEITIVPIGNNDK</sequence>
<dbReference type="AlphaFoldDB" id="A0A639XD81"/>
<reference evidence="2" key="1">
    <citation type="submission" date="2019-10" db="EMBL/GenBank/DDBJ databases">
        <authorList>
            <consortium name="PulseNet: The National Subtyping Network for Foodborne Disease Surveillance"/>
            <person name="Tarr C.L."/>
            <person name="Trees E."/>
            <person name="Katz L.S."/>
            <person name="Carleton-Romer H.A."/>
            <person name="Stroika S."/>
            <person name="Kucerova Z."/>
            <person name="Roache K.F."/>
            <person name="Sabol A.L."/>
            <person name="Besser J."/>
            <person name="Gerner-Smidt P."/>
        </authorList>
    </citation>
    <scope>NUCLEOTIDE SEQUENCE</scope>
    <source>
        <strain evidence="2">PNUSAS111738</strain>
    </source>
</reference>
<name>A0A639XD81_SALER</name>
<gene>
    <name evidence="2" type="ORF">GFE34_23975</name>
</gene>
<proteinExistence type="predicted"/>
<evidence type="ECO:0000313" key="2">
    <source>
        <dbReference type="EMBL" id="EDJ5823023.1"/>
    </source>
</evidence>
<organism evidence="2">
    <name type="scientific">Salmonella enterica</name>
    <name type="common">Salmonella choleraesuis</name>
    <dbReference type="NCBI Taxonomy" id="28901"/>
    <lineage>
        <taxon>Bacteria</taxon>
        <taxon>Pseudomonadati</taxon>
        <taxon>Pseudomonadota</taxon>
        <taxon>Gammaproteobacteria</taxon>
        <taxon>Enterobacterales</taxon>
        <taxon>Enterobacteriaceae</taxon>
        <taxon>Salmonella</taxon>
    </lineage>
</organism>
<feature type="region of interest" description="Disordered" evidence="1">
    <location>
        <begin position="81"/>
        <end position="114"/>
    </location>
</feature>
<accession>A0A639XD81</accession>
<comment type="caution">
    <text evidence="2">The sequence shown here is derived from an EMBL/GenBank/DDBJ whole genome shotgun (WGS) entry which is preliminary data.</text>
</comment>
<evidence type="ECO:0000256" key="1">
    <source>
        <dbReference type="SAM" id="MobiDB-lite"/>
    </source>
</evidence>